<protein>
    <recommendedName>
        <fullName evidence="1">AB hydrolase-1 domain-containing protein</fullName>
    </recommendedName>
</protein>
<evidence type="ECO:0000313" key="3">
    <source>
        <dbReference type="Proteomes" id="UP001369815"/>
    </source>
</evidence>
<dbReference type="Proteomes" id="UP001369815">
    <property type="component" value="Unassembled WGS sequence"/>
</dbReference>
<dbReference type="PANTHER" id="PTHR37017">
    <property type="entry name" value="AB HYDROLASE-1 DOMAIN-CONTAINING PROTEIN-RELATED"/>
    <property type="match status" value="1"/>
</dbReference>
<evidence type="ECO:0000313" key="2">
    <source>
        <dbReference type="EMBL" id="KAK6951733.1"/>
    </source>
</evidence>
<dbReference type="Gene3D" id="3.40.50.1820">
    <property type="entry name" value="alpha/beta hydrolase"/>
    <property type="match status" value="1"/>
</dbReference>
<dbReference type="InterPro" id="IPR052897">
    <property type="entry name" value="Sec-Metab_Biosynth_Hydrolase"/>
</dbReference>
<sequence>MPIKSLPEIILVPGAFGTPACFDKLLPFLEEAGFKTHPGPYPSYNHAKPAEATCVGDITHLRSNVILPLIEDQQKDVVIIAHSYGCVPSSAAAKDLDKQTREAQGKAGSIVGLIFIAGIITLDGESAVEAMGGLPPYVRMDGDTAFVKEAMYYLYHDCDPAMAFELDEHLGGHAAAALATKPTAPAWADSGFDGRRAYLRTLNDRCKHLSEQNQWLKKTGVEWKVVDFETGHYPFHSQPKAVAAHIVGLINDFTSL</sequence>
<dbReference type="AlphaFoldDB" id="A0AAX6MH07"/>
<keyword evidence="3" id="KW-1185">Reference proteome</keyword>
<feature type="domain" description="AB hydrolase-1" evidence="1">
    <location>
        <begin position="9"/>
        <end position="244"/>
    </location>
</feature>
<organism evidence="2 3">
    <name type="scientific">Daldinia eschscholtzii</name>
    <dbReference type="NCBI Taxonomy" id="292717"/>
    <lineage>
        <taxon>Eukaryota</taxon>
        <taxon>Fungi</taxon>
        <taxon>Dikarya</taxon>
        <taxon>Ascomycota</taxon>
        <taxon>Pezizomycotina</taxon>
        <taxon>Sordariomycetes</taxon>
        <taxon>Xylariomycetidae</taxon>
        <taxon>Xylariales</taxon>
        <taxon>Hypoxylaceae</taxon>
        <taxon>Daldinia</taxon>
    </lineage>
</organism>
<accession>A0AAX6MH07</accession>
<evidence type="ECO:0000259" key="1">
    <source>
        <dbReference type="Pfam" id="PF12697"/>
    </source>
</evidence>
<dbReference type="EMBL" id="JBANMG010000006">
    <property type="protein sequence ID" value="KAK6951733.1"/>
    <property type="molecule type" value="Genomic_DNA"/>
</dbReference>
<comment type="caution">
    <text evidence="2">The sequence shown here is derived from an EMBL/GenBank/DDBJ whole genome shotgun (WGS) entry which is preliminary data.</text>
</comment>
<dbReference type="SUPFAM" id="SSF53474">
    <property type="entry name" value="alpha/beta-Hydrolases"/>
    <property type="match status" value="1"/>
</dbReference>
<dbReference type="PANTHER" id="PTHR37017:SF8">
    <property type="entry name" value="AB HYDROLASE-1 DOMAIN-CONTAINING PROTEIN"/>
    <property type="match status" value="1"/>
</dbReference>
<reference evidence="2 3" key="1">
    <citation type="journal article" date="2024" name="Front Chem Biol">
        <title>Unveiling the potential of Daldinia eschscholtzii MFLUCC 19-0629 through bioactivity and bioinformatics studies for enhanced sustainable agriculture production.</title>
        <authorList>
            <person name="Brooks S."/>
            <person name="Weaver J.A."/>
            <person name="Klomchit A."/>
            <person name="Alharthi S.A."/>
            <person name="Onlamun T."/>
            <person name="Nurani R."/>
            <person name="Vong T.K."/>
            <person name="Alberti F."/>
            <person name="Greco C."/>
        </authorList>
    </citation>
    <scope>NUCLEOTIDE SEQUENCE [LARGE SCALE GENOMIC DNA]</scope>
    <source>
        <strain evidence="2">MFLUCC 19-0629</strain>
    </source>
</reference>
<proteinExistence type="predicted"/>
<name>A0AAX6MH07_9PEZI</name>
<dbReference type="InterPro" id="IPR000073">
    <property type="entry name" value="AB_hydrolase_1"/>
</dbReference>
<gene>
    <name evidence="2" type="ORF">Daesc_006256</name>
</gene>
<dbReference type="Pfam" id="PF12697">
    <property type="entry name" value="Abhydrolase_6"/>
    <property type="match status" value="1"/>
</dbReference>
<dbReference type="InterPro" id="IPR029058">
    <property type="entry name" value="AB_hydrolase_fold"/>
</dbReference>